<dbReference type="EMBL" id="AMBO01000279">
    <property type="protein sequence ID" value="EKD02578.1"/>
    <property type="molecule type" value="Genomic_DNA"/>
</dbReference>
<dbReference type="AlphaFoldDB" id="K1W0N4"/>
<accession>K1W0N4</accession>
<evidence type="ECO:0000313" key="3">
    <source>
        <dbReference type="Proteomes" id="UP000006757"/>
    </source>
</evidence>
<feature type="compositionally biased region" description="Basic and acidic residues" evidence="1">
    <location>
        <begin position="691"/>
        <end position="701"/>
    </location>
</feature>
<feature type="compositionally biased region" description="Basic and acidic residues" evidence="1">
    <location>
        <begin position="730"/>
        <end position="739"/>
    </location>
</feature>
<dbReference type="InParanoid" id="K1W0N4"/>
<dbReference type="HOGENOM" id="CLU_378644_0_0_1"/>
<reference evidence="2 3" key="1">
    <citation type="journal article" date="2012" name="Eukaryot. Cell">
        <title>Genome sequence of the Trichosporon asahii environmental strain CBS 8904.</title>
        <authorList>
            <person name="Yang R.Y."/>
            <person name="Li H.T."/>
            <person name="Zhu H."/>
            <person name="Zhou G.P."/>
            <person name="Wang M."/>
            <person name="Wang L."/>
        </authorList>
    </citation>
    <scope>NUCLEOTIDE SEQUENCE [LARGE SCALE GENOMIC DNA]</scope>
    <source>
        <strain evidence="2 3">CBS 8904</strain>
    </source>
</reference>
<feature type="compositionally biased region" description="Low complexity" evidence="1">
    <location>
        <begin position="702"/>
        <end position="720"/>
    </location>
</feature>
<proteinExistence type="predicted"/>
<dbReference type="Proteomes" id="UP000006757">
    <property type="component" value="Unassembled WGS sequence"/>
</dbReference>
<feature type="compositionally biased region" description="Low complexity" evidence="1">
    <location>
        <begin position="147"/>
        <end position="162"/>
    </location>
</feature>
<protein>
    <submittedName>
        <fullName evidence="2">Uncharacterized protein</fullName>
    </submittedName>
</protein>
<feature type="region of interest" description="Disordered" evidence="1">
    <location>
        <begin position="247"/>
        <end position="279"/>
    </location>
</feature>
<keyword evidence="3" id="KW-1185">Reference proteome</keyword>
<feature type="compositionally biased region" description="Polar residues" evidence="1">
    <location>
        <begin position="136"/>
        <end position="146"/>
    </location>
</feature>
<feature type="region of interest" description="Disordered" evidence="1">
    <location>
        <begin position="123"/>
        <end position="162"/>
    </location>
</feature>
<comment type="caution">
    <text evidence="2">The sequence shown here is derived from an EMBL/GenBank/DDBJ whole genome shotgun (WGS) entry which is preliminary data.</text>
</comment>
<feature type="compositionally biased region" description="Pro residues" evidence="1">
    <location>
        <begin position="13"/>
        <end position="23"/>
    </location>
</feature>
<feature type="compositionally biased region" description="Polar residues" evidence="1">
    <location>
        <begin position="443"/>
        <end position="464"/>
    </location>
</feature>
<feature type="compositionally biased region" description="Basic and acidic residues" evidence="1">
    <location>
        <begin position="67"/>
        <end position="83"/>
    </location>
</feature>
<sequence length="739" mass="80222">MSVEERLQRLVQPLPPRPPPPIQVQPAIQYSAPSKLAPDHSRQGRSCLPSPSPAASAPSASHIPRLATHEDNRPSHRAHDERSSVQLPWPQCQGNCPRSPSGQACRDLNCALKSPHTPRINYPASPCPSPALPQKVTLSPPSNSDHSTSLFSTSPFPSSPPNTLLQPPSVNITPFAALEHAAVASPEASFSTTILASGESTRERIDFRVHQSPSQHLTPCSTPEVRSQEAYCGYADVEAELDAIAARSSPPRPTVTQLSSNPVVKGRPDTPTPISNMAYNTFPRSKTQFREDPDIFAPLHYDTTYSSRPEPSVDSELLSELVTDTTGERAARREKRRMEKQEKQREQESEKMEKARASRGPPTHAILYDEEERNCGRVPLVFSLVGGVSLPDGSVGPALVAQPQIQAKPKPAVVHSTPKDRQSDTRAQSLRTHHMKAKMPPSYTGQNSRPSSHESGPTSETHGTYVTARGISPAERAQSTQSRPLPRLPGAPPPATATGYDGRYPPLPAQPAQPTQTARQTSVTFAPPPQPAVQNTYTVPATPITNKEPTLDALIAAQIATPHPIPGIHHSVPQRDNVWDDLFATALYGLAYSSLSRNEKKEVQRTKIVRGAQISASGSKGLAKIKAAEVKTGVNVVGRSVAQRMGRMKPARAYTQQDYEFDAVGNMYARYADEVDESWRGGEVRPVPPVKTEREQREQRPASRASVASGRSGRSGHSARTVAPNPNGTDGRRYLEGEV</sequence>
<feature type="region of interest" description="Disordered" evidence="1">
    <location>
        <begin position="1"/>
        <end position="91"/>
    </location>
</feature>
<name>K1W0N4_TRIAC</name>
<feature type="region of interest" description="Disordered" evidence="1">
    <location>
        <begin position="680"/>
        <end position="739"/>
    </location>
</feature>
<gene>
    <name evidence="2" type="ORF">A1Q2_03100</name>
</gene>
<feature type="region of interest" description="Disordered" evidence="1">
    <location>
        <begin position="322"/>
        <end position="363"/>
    </location>
</feature>
<feature type="compositionally biased region" description="Low complexity" evidence="1">
    <location>
        <begin position="512"/>
        <end position="521"/>
    </location>
</feature>
<feature type="region of interest" description="Disordered" evidence="1">
    <location>
        <begin position="402"/>
        <end position="536"/>
    </location>
</feature>
<organism evidence="2 3">
    <name type="scientific">Trichosporon asahii var. asahii (strain CBS 8904)</name>
    <name type="common">Yeast</name>
    <dbReference type="NCBI Taxonomy" id="1220162"/>
    <lineage>
        <taxon>Eukaryota</taxon>
        <taxon>Fungi</taxon>
        <taxon>Dikarya</taxon>
        <taxon>Basidiomycota</taxon>
        <taxon>Agaricomycotina</taxon>
        <taxon>Tremellomycetes</taxon>
        <taxon>Trichosporonales</taxon>
        <taxon>Trichosporonaceae</taxon>
        <taxon>Trichosporon</taxon>
    </lineage>
</organism>
<evidence type="ECO:0000256" key="1">
    <source>
        <dbReference type="SAM" id="MobiDB-lite"/>
    </source>
</evidence>
<feature type="compositionally biased region" description="Basic and acidic residues" evidence="1">
    <location>
        <begin position="326"/>
        <end position="356"/>
    </location>
</feature>
<feature type="compositionally biased region" description="Pro residues" evidence="1">
    <location>
        <begin position="486"/>
        <end position="495"/>
    </location>
</feature>
<evidence type="ECO:0000313" key="2">
    <source>
        <dbReference type="EMBL" id="EKD02578.1"/>
    </source>
</evidence>